<dbReference type="Proteomes" id="UP000217103">
    <property type="component" value="Unassembled WGS sequence"/>
</dbReference>
<dbReference type="AlphaFoldDB" id="A0A1H1CBZ2"/>
<accession>A0A1H1CBZ2</accession>
<keyword evidence="6 8" id="KW-0472">Membrane</keyword>
<keyword evidence="10" id="KW-1185">Reference proteome</keyword>
<comment type="subcellular location">
    <subcellularLocation>
        <location evidence="1">Cell membrane</location>
        <topology evidence="1">Multi-pass membrane protein</topology>
    </subcellularLocation>
</comment>
<dbReference type="GO" id="GO:0005886">
    <property type="term" value="C:plasma membrane"/>
    <property type="evidence" value="ECO:0007669"/>
    <property type="project" value="UniProtKB-SubCell"/>
</dbReference>
<evidence type="ECO:0000256" key="4">
    <source>
        <dbReference type="ARBA" id="ARBA00022692"/>
    </source>
</evidence>
<proteinExistence type="inferred from homology"/>
<dbReference type="PANTHER" id="PTHR34583:SF2">
    <property type="entry name" value="ANTIPORTER SUBUNIT MNHC2-RELATED"/>
    <property type="match status" value="1"/>
</dbReference>
<dbReference type="Pfam" id="PF00420">
    <property type="entry name" value="Oxidored_q2"/>
    <property type="match status" value="1"/>
</dbReference>
<keyword evidence="5 8" id="KW-1133">Transmembrane helix</keyword>
<evidence type="ECO:0000256" key="6">
    <source>
        <dbReference type="ARBA" id="ARBA00023136"/>
    </source>
</evidence>
<comment type="similarity">
    <text evidence="2">Belongs to the CPA3 antiporters (TC 2.A.63) subunit C family.</text>
</comment>
<dbReference type="OrthoDB" id="9799219at2"/>
<evidence type="ECO:0000256" key="8">
    <source>
        <dbReference type="SAM" id="Phobius"/>
    </source>
</evidence>
<evidence type="ECO:0000313" key="9">
    <source>
        <dbReference type="EMBL" id="SDQ61704.1"/>
    </source>
</evidence>
<dbReference type="Gene3D" id="1.10.287.3510">
    <property type="match status" value="1"/>
</dbReference>
<dbReference type="RefSeq" id="WP_093258297.1">
    <property type="nucleotide sequence ID" value="NZ_FNKK01000002.1"/>
</dbReference>
<keyword evidence="4 8" id="KW-0812">Transmembrane</keyword>
<feature type="transmembrane region" description="Helical" evidence="8">
    <location>
        <begin position="31"/>
        <end position="54"/>
    </location>
</feature>
<evidence type="ECO:0000256" key="1">
    <source>
        <dbReference type="ARBA" id="ARBA00004651"/>
    </source>
</evidence>
<evidence type="ECO:0000256" key="5">
    <source>
        <dbReference type="ARBA" id="ARBA00022989"/>
    </source>
</evidence>
<reference evidence="9 10" key="1">
    <citation type="submission" date="2016-10" db="EMBL/GenBank/DDBJ databases">
        <authorList>
            <person name="de Groot N.N."/>
        </authorList>
    </citation>
    <scope>NUCLEOTIDE SEQUENCE [LARGE SCALE GENOMIC DNA]</scope>
    <source>
        <strain evidence="9 10">DSM 43794</strain>
    </source>
</reference>
<dbReference type="InterPro" id="IPR039428">
    <property type="entry name" value="NUOK/Mnh_C1-like"/>
</dbReference>
<evidence type="ECO:0000256" key="2">
    <source>
        <dbReference type="ARBA" id="ARBA00010388"/>
    </source>
</evidence>
<sequence>MSGSDLTLLIAVAVLISTGVFLLLERSLTRIILGILLASNGVNLLIIAAGGAAGEPPLLGRAPVGRMNDPLPQVVILTAIVITLALVAFLLSLAHRSREVTGDDEVRDDEEDRRVIARAAREEARLRILEERAQARRVTAEEGYRAGVRARRGVRSSIRRERRELRRRLREEWERQVAADDPDSAIDTTMGKDVQ</sequence>
<evidence type="ECO:0000256" key="3">
    <source>
        <dbReference type="ARBA" id="ARBA00022475"/>
    </source>
</evidence>
<organism evidence="9 10">
    <name type="scientific">Thermostaphylospora chromogena</name>
    <dbReference type="NCBI Taxonomy" id="35622"/>
    <lineage>
        <taxon>Bacteria</taxon>
        <taxon>Bacillati</taxon>
        <taxon>Actinomycetota</taxon>
        <taxon>Actinomycetes</taxon>
        <taxon>Streptosporangiales</taxon>
        <taxon>Thermomonosporaceae</taxon>
        <taxon>Thermostaphylospora</taxon>
    </lineage>
</organism>
<evidence type="ECO:0000313" key="10">
    <source>
        <dbReference type="Proteomes" id="UP000217103"/>
    </source>
</evidence>
<name>A0A1H1CBZ2_9ACTN</name>
<keyword evidence="3" id="KW-1003">Cell membrane</keyword>
<gene>
    <name evidence="9" type="ORF">SAMN04489764_1401</name>
</gene>
<dbReference type="InterPro" id="IPR050601">
    <property type="entry name" value="CPA3_antiporter_subunitC"/>
</dbReference>
<protein>
    <submittedName>
        <fullName evidence="9">Multisubunit sodium/proton antiporter, MrpC subunit</fullName>
    </submittedName>
</protein>
<dbReference type="NCBIfam" id="NF005929">
    <property type="entry name" value="PRK07946.1"/>
    <property type="match status" value="1"/>
</dbReference>
<dbReference type="EMBL" id="FNKK01000002">
    <property type="protein sequence ID" value="SDQ61704.1"/>
    <property type="molecule type" value="Genomic_DNA"/>
</dbReference>
<feature type="transmembrane region" description="Helical" evidence="8">
    <location>
        <begin position="6"/>
        <end position="24"/>
    </location>
</feature>
<dbReference type="STRING" id="35622.SAMN04489764_1401"/>
<feature type="region of interest" description="Disordered" evidence="7">
    <location>
        <begin position="175"/>
        <end position="195"/>
    </location>
</feature>
<feature type="transmembrane region" description="Helical" evidence="8">
    <location>
        <begin position="74"/>
        <end position="94"/>
    </location>
</feature>
<evidence type="ECO:0000256" key="7">
    <source>
        <dbReference type="SAM" id="MobiDB-lite"/>
    </source>
</evidence>
<dbReference type="PANTHER" id="PTHR34583">
    <property type="entry name" value="ANTIPORTER SUBUNIT MNHC2-RELATED"/>
    <property type="match status" value="1"/>
</dbReference>